<dbReference type="InterPro" id="IPR011701">
    <property type="entry name" value="MFS"/>
</dbReference>
<dbReference type="PROSITE" id="PS50850">
    <property type="entry name" value="MFS"/>
    <property type="match status" value="1"/>
</dbReference>
<keyword evidence="2 5" id="KW-0812">Transmembrane</keyword>
<feature type="transmembrane region" description="Helical" evidence="5">
    <location>
        <begin position="298"/>
        <end position="317"/>
    </location>
</feature>
<reference evidence="7 8" key="1">
    <citation type="submission" date="2017-07" db="EMBL/GenBank/DDBJ databases">
        <title>Amycolatopsis thailandensis Genome sequencing and assembly.</title>
        <authorList>
            <person name="Kaur N."/>
            <person name="Mayilraj S."/>
        </authorList>
    </citation>
    <scope>NUCLEOTIDE SEQUENCE [LARGE SCALE GENOMIC DNA]</scope>
    <source>
        <strain evidence="7 8">JCM 16380</strain>
    </source>
</reference>
<feature type="transmembrane region" description="Helical" evidence="5">
    <location>
        <begin position="209"/>
        <end position="234"/>
    </location>
</feature>
<dbReference type="InterPro" id="IPR036259">
    <property type="entry name" value="MFS_trans_sf"/>
</dbReference>
<feature type="transmembrane region" description="Helical" evidence="5">
    <location>
        <begin position="361"/>
        <end position="383"/>
    </location>
</feature>
<keyword evidence="8" id="KW-1185">Reference proteome</keyword>
<feature type="transmembrane region" description="Helical" evidence="5">
    <location>
        <begin position="96"/>
        <end position="120"/>
    </location>
</feature>
<keyword evidence="3 5" id="KW-1133">Transmembrane helix</keyword>
<evidence type="ECO:0000256" key="5">
    <source>
        <dbReference type="SAM" id="Phobius"/>
    </source>
</evidence>
<evidence type="ECO:0000256" key="2">
    <source>
        <dbReference type="ARBA" id="ARBA00022692"/>
    </source>
</evidence>
<accession>A0A229RML4</accession>
<feature type="transmembrane region" description="Helical" evidence="5">
    <location>
        <begin position="273"/>
        <end position="292"/>
    </location>
</feature>
<evidence type="ECO:0000313" key="7">
    <source>
        <dbReference type="EMBL" id="OXM47912.1"/>
    </source>
</evidence>
<feature type="transmembrane region" description="Helical" evidence="5">
    <location>
        <begin position="71"/>
        <end position="90"/>
    </location>
</feature>
<dbReference type="AlphaFoldDB" id="A0A229RML4"/>
<dbReference type="PANTHER" id="PTHR23514">
    <property type="entry name" value="BYPASS OF STOP CODON PROTEIN 6"/>
    <property type="match status" value="1"/>
</dbReference>
<dbReference type="CDD" id="cd17393">
    <property type="entry name" value="MFS_MosC_like"/>
    <property type="match status" value="1"/>
</dbReference>
<gene>
    <name evidence="7" type="ORF">CFP71_34005</name>
</gene>
<dbReference type="InterPro" id="IPR020846">
    <property type="entry name" value="MFS_dom"/>
</dbReference>
<dbReference type="EMBL" id="NMQT01000130">
    <property type="protein sequence ID" value="OXM47912.1"/>
    <property type="molecule type" value="Genomic_DNA"/>
</dbReference>
<keyword evidence="4 5" id="KW-0472">Membrane</keyword>
<proteinExistence type="predicted"/>
<feature type="domain" description="Major facilitator superfamily (MFS) profile" evidence="6">
    <location>
        <begin position="2"/>
        <end position="390"/>
    </location>
</feature>
<dbReference type="Gene3D" id="1.20.1250.20">
    <property type="entry name" value="MFS general substrate transporter like domains"/>
    <property type="match status" value="2"/>
</dbReference>
<evidence type="ECO:0000259" key="6">
    <source>
        <dbReference type="PROSITE" id="PS50850"/>
    </source>
</evidence>
<dbReference type="SUPFAM" id="SSF103473">
    <property type="entry name" value="MFS general substrate transporter"/>
    <property type="match status" value="1"/>
</dbReference>
<evidence type="ECO:0000313" key="8">
    <source>
        <dbReference type="Proteomes" id="UP000215223"/>
    </source>
</evidence>
<comment type="subcellular location">
    <subcellularLocation>
        <location evidence="1">Cell membrane</location>
        <topology evidence="1">Multi-pass membrane protein</topology>
    </subcellularLocation>
</comment>
<evidence type="ECO:0000256" key="4">
    <source>
        <dbReference type="ARBA" id="ARBA00023136"/>
    </source>
</evidence>
<feature type="transmembrane region" description="Helical" evidence="5">
    <location>
        <begin position="132"/>
        <end position="156"/>
    </location>
</feature>
<evidence type="ECO:0000256" key="1">
    <source>
        <dbReference type="ARBA" id="ARBA00004651"/>
    </source>
</evidence>
<protein>
    <submittedName>
        <fullName evidence="7">MFS transporter</fullName>
    </submittedName>
</protein>
<dbReference type="InterPro" id="IPR051788">
    <property type="entry name" value="MFS_Transporter"/>
</dbReference>
<organism evidence="7 8">
    <name type="scientific">Amycolatopsis thailandensis</name>
    <dbReference type="NCBI Taxonomy" id="589330"/>
    <lineage>
        <taxon>Bacteria</taxon>
        <taxon>Bacillati</taxon>
        <taxon>Actinomycetota</taxon>
        <taxon>Actinomycetes</taxon>
        <taxon>Pseudonocardiales</taxon>
        <taxon>Pseudonocardiaceae</taxon>
        <taxon>Amycolatopsis</taxon>
    </lineage>
</organism>
<sequence>MAMMKERIAVFAIFVLSGVLSGSWTPRLPSLAEQVRAGPGAIGLALLAMTLGMLIVAPLAGRLAERLGARAMVVVSTVLSCGLLPFLGLADSVLGLGWVLLGLGASVGAMEVSMSISGVAAERRAARPIMMFFHAGFSIGGLAGSALAGIAAAVGWSPVRHFTVVAVVVAIVLFAMIRGLSGTVAYAATREMSREHLVSRGTLLRRPALWLLGTIGLLAAIAEGACADWSAMLLVVERGAREEKAALGYAVFSLAMVITRLSLLLVQRRLGAKWPLVAGSLMAGCGLVVAAAVPVTGLTFAGFAVAGIGLASSFPLVQTLAGAMGRRHDGGGGEREIAFVSTIAYAGFLAGPPMIGVLAQLASLSLAFVVVGALTASAAFVVLGVDRARHREIAAGFLQDESAGSQPAGTVIEQG</sequence>
<feature type="transmembrane region" description="Helical" evidence="5">
    <location>
        <begin position="337"/>
        <end position="355"/>
    </location>
</feature>
<feature type="transmembrane region" description="Helical" evidence="5">
    <location>
        <begin position="246"/>
        <end position="266"/>
    </location>
</feature>
<dbReference type="OrthoDB" id="151222at2"/>
<comment type="caution">
    <text evidence="7">The sequence shown here is derived from an EMBL/GenBank/DDBJ whole genome shotgun (WGS) entry which is preliminary data.</text>
</comment>
<evidence type="ECO:0000256" key="3">
    <source>
        <dbReference type="ARBA" id="ARBA00022989"/>
    </source>
</evidence>
<name>A0A229RML4_9PSEU</name>
<feature type="transmembrane region" description="Helical" evidence="5">
    <location>
        <begin position="37"/>
        <end position="59"/>
    </location>
</feature>
<dbReference type="GO" id="GO:0005886">
    <property type="term" value="C:plasma membrane"/>
    <property type="evidence" value="ECO:0007669"/>
    <property type="project" value="UniProtKB-SubCell"/>
</dbReference>
<feature type="transmembrane region" description="Helical" evidence="5">
    <location>
        <begin position="162"/>
        <end position="188"/>
    </location>
</feature>
<dbReference type="Proteomes" id="UP000215223">
    <property type="component" value="Unassembled WGS sequence"/>
</dbReference>
<dbReference type="PANTHER" id="PTHR23514:SF13">
    <property type="entry name" value="INNER MEMBRANE PROTEIN YBJJ"/>
    <property type="match status" value="1"/>
</dbReference>
<dbReference type="Pfam" id="PF07690">
    <property type="entry name" value="MFS_1"/>
    <property type="match status" value="1"/>
</dbReference>
<dbReference type="GO" id="GO:0022857">
    <property type="term" value="F:transmembrane transporter activity"/>
    <property type="evidence" value="ECO:0007669"/>
    <property type="project" value="InterPro"/>
</dbReference>